<accession>A0A1H7VWD1</accession>
<dbReference type="InterPro" id="IPR000644">
    <property type="entry name" value="CBS_dom"/>
</dbReference>
<dbReference type="OrthoDB" id="49104at2"/>
<feature type="domain" description="CBS" evidence="2">
    <location>
        <begin position="102"/>
        <end position="157"/>
    </location>
</feature>
<evidence type="ECO:0000313" key="6">
    <source>
        <dbReference type="Proteomes" id="UP000321425"/>
    </source>
</evidence>
<dbReference type="Gene3D" id="3.10.580.10">
    <property type="entry name" value="CBS-domain"/>
    <property type="match status" value="1"/>
</dbReference>
<reference evidence="3 6" key="2">
    <citation type="submission" date="2019-07" db="EMBL/GenBank/DDBJ databases">
        <title>Whole genome shotgun sequence of Alkalibacterium putridalgicola NBRC 103243.</title>
        <authorList>
            <person name="Hosoyama A."/>
            <person name="Uohara A."/>
            <person name="Ohji S."/>
            <person name="Ichikawa N."/>
        </authorList>
    </citation>
    <scope>NUCLEOTIDE SEQUENCE [LARGE SCALE GENOMIC DNA]</scope>
    <source>
        <strain evidence="3 6">NBRC 103243</strain>
    </source>
</reference>
<dbReference type="Proteomes" id="UP000321425">
    <property type="component" value="Unassembled WGS sequence"/>
</dbReference>
<evidence type="ECO:0000256" key="1">
    <source>
        <dbReference type="PROSITE-ProRule" id="PRU00703"/>
    </source>
</evidence>
<sequence>MGSNYQRFMHAFNELHNVIAKKVNRDPDTNFGELMGAAAKKRDKVIEKYVDEIDFYRELRNLLTHNTINGDEAAAEPSDSLINEIEKVTDKIRYSKQAKDLFLKRVRTFDVNDPLGKVLDVINHVRYTQFPVFDGDKLVGILSSIGVTKYLAKAMDKDIHAIKKATVRQILQVEDEQEFYEVISAETSVFDIEEIFSERIREGRTAYVLLIAKGDTIKKKSDLIGIVTPWDLPKVVANK</sequence>
<reference evidence="4 5" key="1">
    <citation type="submission" date="2016-10" db="EMBL/GenBank/DDBJ databases">
        <authorList>
            <person name="de Groot N.N."/>
        </authorList>
    </citation>
    <scope>NUCLEOTIDE SEQUENCE [LARGE SCALE GENOMIC DNA]</scope>
    <source>
        <strain evidence="4 5">DSM 19182</strain>
    </source>
</reference>
<name>A0A1H7VWD1_9LACT</name>
<dbReference type="SUPFAM" id="SSF54631">
    <property type="entry name" value="CBS-domain pair"/>
    <property type="match status" value="1"/>
</dbReference>
<dbReference type="RefSeq" id="WP_091489130.1">
    <property type="nucleotide sequence ID" value="NZ_BJUX01000014.1"/>
</dbReference>
<keyword evidence="1" id="KW-0129">CBS domain</keyword>
<keyword evidence="6" id="KW-1185">Reference proteome</keyword>
<evidence type="ECO:0000313" key="3">
    <source>
        <dbReference type="EMBL" id="GEK89389.1"/>
    </source>
</evidence>
<organism evidence="4 5">
    <name type="scientific">Alkalibacterium putridalgicola</name>
    <dbReference type="NCBI Taxonomy" id="426703"/>
    <lineage>
        <taxon>Bacteria</taxon>
        <taxon>Bacillati</taxon>
        <taxon>Bacillota</taxon>
        <taxon>Bacilli</taxon>
        <taxon>Lactobacillales</taxon>
        <taxon>Carnobacteriaceae</taxon>
        <taxon>Alkalibacterium</taxon>
    </lineage>
</organism>
<dbReference type="PROSITE" id="PS51371">
    <property type="entry name" value="CBS"/>
    <property type="match status" value="1"/>
</dbReference>
<dbReference type="AlphaFoldDB" id="A0A1H7VWD1"/>
<dbReference type="EMBL" id="BJUX01000014">
    <property type="protein sequence ID" value="GEK89389.1"/>
    <property type="molecule type" value="Genomic_DNA"/>
</dbReference>
<gene>
    <name evidence="3" type="ORF">APU01nite_14280</name>
    <name evidence="4" type="ORF">SAMN04488100_1285</name>
</gene>
<evidence type="ECO:0000313" key="5">
    <source>
        <dbReference type="Proteomes" id="UP000198548"/>
    </source>
</evidence>
<evidence type="ECO:0000259" key="2">
    <source>
        <dbReference type="PROSITE" id="PS51371"/>
    </source>
</evidence>
<dbReference type="InterPro" id="IPR046342">
    <property type="entry name" value="CBS_dom_sf"/>
</dbReference>
<evidence type="ECO:0000313" key="4">
    <source>
        <dbReference type="EMBL" id="SEM13490.1"/>
    </source>
</evidence>
<proteinExistence type="predicted"/>
<dbReference type="Pfam" id="PF00571">
    <property type="entry name" value="CBS"/>
    <property type="match status" value="1"/>
</dbReference>
<dbReference type="Proteomes" id="UP000198548">
    <property type="component" value="Unassembled WGS sequence"/>
</dbReference>
<protein>
    <submittedName>
        <fullName evidence="4">Predicted transcriptional regulator with C-terminal CBS domains</fullName>
    </submittedName>
</protein>
<dbReference type="STRING" id="426703.SAMN04488100_1285"/>
<dbReference type="EMBL" id="FOBL01000028">
    <property type="protein sequence ID" value="SEM13490.1"/>
    <property type="molecule type" value="Genomic_DNA"/>
</dbReference>